<dbReference type="RefSeq" id="WP_212016010.1">
    <property type="nucleotide sequence ID" value="NZ_JAAFYZ010000140.1"/>
</dbReference>
<evidence type="ECO:0000256" key="5">
    <source>
        <dbReference type="ARBA" id="ARBA00022989"/>
    </source>
</evidence>
<dbReference type="Pfam" id="PF08817">
    <property type="entry name" value="YukD"/>
    <property type="match status" value="1"/>
</dbReference>
<keyword evidence="5 7" id="KW-1133">Transmembrane helix</keyword>
<comment type="caution">
    <text evidence="9">The sequence shown here is derived from an EMBL/GenBank/DDBJ whole genome shotgun (WGS) entry which is preliminary data.</text>
</comment>
<organism evidence="9 10">
    <name type="scientific">Catenulispora pinistramenti</name>
    <dbReference type="NCBI Taxonomy" id="2705254"/>
    <lineage>
        <taxon>Bacteria</taxon>
        <taxon>Bacillati</taxon>
        <taxon>Actinomycetota</taxon>
        <taxon>Actinomycetes</taxon>
        <taxon>Catenulisporales</taxon>
        <taxon>Catenulisporaceae</taxon>
        <taxon>Catenulispora</taxon>
    </lineage>
</organism>
<dbReference type="Pfam" id="PF19053">
    <property type="entry name" value="EccD"/>
    <property type="match status" value="2"/>
</dbReference>
<protein>
    <submittedName>
        <fullName evidence="9">Type VII secretion integral membrane protein EccD</fullName>
    </submittedName>
</protein>
<keyword evidence="10" id="KW-1185">Reference proteome</keyword>
<evidence type="ECO:0000256" key="3">
    <source>
        <dbReference type="ARBA" id="ARBA00022475"/>
    </source>
</evidence>
<evidence type="ECO:0000313" key="10">
    <source>
        <dbReference type="Proteomes" id="UP000730482"/>
    </source>
</evidence>
<feature type="transmembrane region" description="Helical" evidence="7">
    <location>
        <begin position="211"/>
        <end position="232"/>
    </location>
</feature>
<sequence length="494" mass="48984">MSIQAALPETDLCRLSIATPANVLELALPSTVPLADFLPAVLSFAGPELADAGLAHDGWVLQRLGGAPLAPARTLAELRIYDGETLYLRPRRASAPAAVFDDVVDGLATAVRERADRLRVAAGRWAGPALGALALAAGAAAVAAGSGQVGQRAALAGGLAALLLVSAAVAVRFLGARPAGIVLGVAGIGWSALGAWLAAREFAHGATHPESAAALWAGAAALLAAAVGAAAVGGGTAAEDVGTPPQRAQTGTAILDEPPRADGLEPFVALTVPAVGSVLAGALGVGFHLALTQCFAAAAVLGLGFVLAVPRLAFRLAGQRLAALPATAERIQVDLPAREQAELWAASARIDRLMTAFLLGSGLLAIAGATTAAGHGALGAAAAADLGVAYLLRARVFARTAPRLLLQTTGMLALAGAGWRAAASAHAMATTAGVAAGALMVGLIAASVGPRRRGDDPPYAARAADIAEYFVLAALVPLALGVLGVFGWARGLGG</sequence>
<dbReference type="EMBL" id="JAAFYZ010000140">
    <property type="protein sequence ID" value="MBS2551453.1"/>
    <property type="molecule type" value="Genomic_DNA"/>
</dbReference>
<name>A0ABS5KZI7_9ACTN</name>
<keyword evidence="4 7" id="KW-0812">Transmembrane</keyword>
<evidence type="ECO:0000256" key="4">
    <source>
        <dbReference type="ARBA" id="ARBA00022692"/>
    </source>
</evidence>
<comment type="subcellular location">
    <subcellularLocation>
        <location evidence="1">Cell membrane</location>
        <topology evidence="1">Multi-pass membrane protein</topology>
    </subcellularLocation>
</comment>
<feature type="transmembrane region" description="Helical" evidence="7">
    <location>
        <begin position="428"/>
        <end position="448"/>
    </location>
</feature>
<dbReference type="Gene3D" id="3.10.20.90">
    <property type="entry name" value="Phosphatidylinositol 3-kinase Catalytic Subunit, Chain A, domain 1"/>
    <property type="match status" value="1"/>
</dbReference>
<proteinExistence type="inferred from homology"/>
<dbReference type="InterPro" id="IPR006707">
    <property type="entry name" value="T7SS_EccD"/>
</dbReference>
<feature type="transmembrane region" description="Helical" evidence="7">
    <location>
        <begin position="353"/>
        <end position="370"/>
    </location>
</feature>
<accession>A0ABS5KZI7</accession>
<dbReference type="PIRSF" id="PIRSF017804">
    <property type="entry name" value="Secretion_EccD1"/>
    <property type="match status" value="1"/>
</dbReference>
<feature type="transmembrane region" description="Helical" evidence="7">
    <location>
        <begin position="295"/>
        <end position="314"/>
    </location>
</feature>
<dbReference type="NCBIfam" id="TIGR03920">
    <property type="entry name" value="T7SS_EccD"/>
    <property type="match status" value="1"/>
</dbReference>
<comment type="similarity">
    <text evidence="2">Belongs to the EccD/Snm4 family.</text>
</comment>
<dbReference type="InterPro" id="IPR044049">
    <property type="entry name" value="EccD_transm"/>
</dbReference>
<keyword evidence="6 7" id="KW-0472">Membrane</keyword>
<gene>
    <name evidence="9" type="primary">eccD</name>
    <name evidence="9" type="ORF">KGQ19_31755</name>
</gene>
<reference evidence="9 10" key="1">
    <citation type="submission" date="2020-02" db="EMBL/GenBank/DDBJ databases">
        <title>Acidophilic actinobacteria isolated from forest soil.</title>
        <authorList>
            <person name="Golinska P."/>
        </authorList>
    </citation>
    <scope>NUCLEOTIDE SEQUENCE [LARGE SCALE GENOMIC DNA]</scope>
    <source>
        <strain evidence="9 10">NL8</strain>
    </source>
</reference>
<dbReference type="Proteomes" id="UP000730482">
    <property type="component" value="Unassembled WGS sequence"/>
</dbReference>
<evidence type="ECO:0000313" key="9">
    <source>
        <dbReference type="EMBL" id="MBS2551453.1"/>
    </source>
</evidence>
<feature type="transmembrane region" description="Helical" evidence="7">
    <location>
        <begin position="153"/>
        <end position="174"/>
    </location>
</feature>
<evidence type="ECO:0000256" key="2">
    <source>
        <dbReference type="ARBA" id="ARBA00006162"/>
    </source>
</evidence>
<feature type="domain" description="EccD-like transmembrane" evidence="8">
    <location>
        <begin position="124"/>
        <end position="236"/>
    </location>
</feature>
<feature type="transmembrane region" description="Helical" evidence="7">
    <location>
        <begin position="125"/>
        <end position="147"/>
    </location>
</feature>
<feature type="domain" description="EccD-like transmembrane" evidence="8">
    <location>
        <begin position="262"/>
        <end position="492"/>
    </location>
</feature>
<dbReference type="InterPro" id="IPR024962">
    <property type="entry name" value="YukD-like"/>
</dbReference>
<feature type="transmembrane region" description="Helical" evidence="7">
    <location>
        <begin position="469"/>
        <end position="489"/>
    </location>
</feature>
<feature type="transmembrane region" description="Helical" evidence="7">
    <location>
        <begin position="267"/>
        <end position="289"/>
    </location>
</feature>
<evidence type="ECO:0000256" key="1">
    <source>
        <dbReference type="ARBA" id="ARBA00004651"/>
    </source>
</evidence>
<keyword evidence="3" id="KW-1003">Cell membrane</keyword>
<evidence type="ECO:0000259" key="8">
    <source>
        <dbReference type="Pfam" id="PF19053"/>
    </source>
</evidence>
<evidence type="ECO:0000256" key="7">
    <source>
        <dbReference type="SAM" id="Phobius"/>
    </source>
</evidence>
<evidence type="ECO:0000256" key="6">
    <source>
        <dbReference type="ARBA" id="ARBA00023136"/>
    </source>
</evidence>
<feature type="transmembrane region" description="Helical" evidence="7">
    <location>
        <begin position="181"/>
        <end position="199"/>
    </location>
</feature>